<dbReference type="Proteomes" id="UP000572377">
    <property type="component" value="Unassembled WGS sequence"/>
</dbReference>
<evidence type="ECO:0000256" key="2">
    <source>
        <dbReference type="SAM" id="MobiDB-lite"/>
    </source>
</evidence>
<dbReference type="AlphaFoldDB" id="A0A849L3I5"/>
<feature type="signal peptide" evidence="3">
    <location>
        <begin position="1"/>
        <end position="18"/>
    </location>
</feature>
<feature type="region of interest" description="Disordered" evidence="2">
    <location>
        <begin position="156"/>
        <end position="184"/>
    </location>
</feature>
<comment type="caution">
    <text evidence="4">The sequence shown here is derived from an EMBL/GenBank/DDBJ whole genome shotgun (WGS) entry which is preliminary data.</text>
</comment>
<feature type="coiled-coil region" evidence="1">
    <location>
        <begin position="46"/>
        <end position="82"/>
    </location>
</feature>
<evidence type="ECO:0000256" key="1">
    <source>
        <dbReference type="SAM" id="Coils"/>
    </source>
</evidence>
<dbReference type="RefSeq" id="WP_171324832.1">
    <property type="nucleotide sequence ID" value="NZ_JABFBC010000001.1"/>
</dbReference>
<evidence type="ECO:0000313" key="4">
    <source>
        <dbReference type="EMBL" id="NNU80762.1"/>
    </source>
</evidence>
<keyword evidence="1" id="KW-0175">Coiled coil</keyword>
<gene>
    <name evidence="4" type="ORF">HMH01_09965</name>
</gene>
<keyword evidence="5" id="KW-1185">Reference proteome</keyword>
<protein>
    <submittedName>
        <fullName evidence="4">Uncharacterized protein</fullName>
    </submittedName>
</protein>
<accession>A0A849L3I5</accession>
<reference evidence="4 5" key="1">
    <citation type="submission" date="2020-05" db="EMBL/GenBank/DDBJ databases">
        <title>Gimesia benthica sp. nov., a novel planctomycete isolated from a deep-sea water sample of the Northwest Indian Ocean.</title>
        <authorList>
            <person name="Wang J."/>
            <person name="Ruan C."/>
            <person name="Song L."/>
            <person name="Zhu Y."/>
            <person name="Li A."/>
            <person name="Zheng X."/>
            <person name="Wang L."/>
            <person name="Lu Z."/>
            <person name="Huang Y."/>
            <person name="Du W."/>
            <person name="Zhou Y."/>
            <person name="Huang L."/>
            <person name="Dai X."/>
        </authorList>
    </citation>
    <scope>NUCLEOTIDE SEQUENCE [LARGE SCALE GENOMIC DNA]</scope>
    <source>
        <strain evidence="4 5">YYQ-30</strain>
    </source>
</reference>
<feature type="region of interest" description="Disordered" evidence="2">
    <location>
        <begin position="116"/>
        <end position="135"/>
    </location>
</feature>
<organism evidence="4 5">
    <name type="scientific">Halovulum dunhuangense</name>
    <dbReference type="NCBI Taxonomy" id="1505036"/>
    <lineage>
        <taxon>Bacteria</taxon>
        <taxon>Pseudomonadati</taxon>
        <taxon>Pseudomonadota</taxon>
        <taxon>Alphaproteobacteria</taxon>
        <taxon>Rhodobacterales</taxon>
        <taxon>Paracoccaceae</taxon>
        <taxon>Halovulum</taxon>
    </lineage>
</organism>
<dbReference type="EMBL" id="JABFBC010000001">
    <property type="protein sequence ID" value="NNU80762.1"/>
    <property type="molecule type" value="Genomic_DNA"/>
</dbReference>
<keyword evidence="3" id="KW-0732">Signal</keyword>
<proteinExistence type="predicted"/>
<evidence type="ECO:0000313" key="5">
    <source>
        <dbReference type="Proteomes" id="UP000572377"/>
    </source>
</evidence>
<evidence type="ECO:0000256" key="3">
    <source>
        <dbReference type="SAM" id="SignalP"/>
    </source>
</evidence>
<name>A0A849L3I5_9RHOB</name>
<sequence length="184" mass="19745">MRHLIASLALILAGAASAQTSLPTIGSGGSGGFPVFGPSAEREAFFAEQEAQRREAAETLRREQAAAEAARAAAAAEAASREDEPRRIIASDVIWRPGLGWAVPVEVCERLPGIPPADTRVPTPDYPRPEAPATIIRPAPLPDRIVCRTEYRPVWRPDDPRPRTQIGVQIGPDGITGSLEYRAP</sequence>
<feature type="chain" id="PRO_5032861501" evidence="3">
    <location>
        <begin position="19"/>
        <end position="184"/>
    </location>
</feature>